<dbReference type="PANTHER" id="PTHR33095:SF101">
    <property type="entry name" value="DUF1645 DOMAIN-CONTAINING PROTEIN"/>
    <property type="match status" value="1"/>
</dbReference>
<protein>
    <submittedName>
        <fullName evidence="2">Uncharacterized protein</fullName>
    </submittedName>
</protein>
<sequence>MQNDDFEQGLVCPSFSCYSSDKLADAAAKVCRELDHLNLVDESESGQLADCKNDSESATADEEEEDEFEFVSFQKSADQVFFDDRQIGPVFPVFNRDLLQDKSQRDLLAGGRNDKKVEEDDDGVPSSSSSEVDELEAVPPGTYCVWMPKAASAEARGKCKKSKSTGTSSSGTSSSRRWSLRDLLRRSNSEGGKNMVFLTPLSSTSKKVEDNRETKKSSGSGTGSTSGSDGPRKKPSKGSNSLSMAHEAFYVRNKTVAKDGYNKRRSYLPYRQDLVGMSWHARDSQRAHSREFTGWIE</sequence>
<accession>A0A498HGJ6</accession>
<dbReference type="EMBL" id="RDQH01000343">
    <property type="protein sequence ID" value="RXH69444.1"/>
    <property type="molecule type" value="Genomic_DNA"/>
</dbReference>
<gene>
    <name evidence="2" type="ORF">DVH24_037228</name>
</gene>
<name>A0A498HGJ6_MALDO</name>
<feature type="compositionally biased region" description="Low complexity" evidence="1">
    <location>
        <begin position="217"/>
        <end position="228"/>
    </location>
</feature>
<dbReference type="PANTHER" id="PTHR33095">
    <property type="entry name" value="OS07G0619500 PROTEIN"/>
    <property type="match status" value="1"/>
</dbReference>
<keyword evidence="3" id="KW-1185">Reference proteome</keyword>
<comment type="caution">
    <text evidence="2">The sequence shown here is derived from an EMBL/GenBank/DDBJ whole genome shotgun (WGS) entry which is preliminary data.</text>
</comment>
<dbReference type="Pfam" id="PF07816">
    <property type="entry name" value="DUF1645"/>
    <property type="match status" value="1"/>
</dbReference>
<feature type="compositionally biased region" description="Basic and acidic residues" evidence="1">
    <location>
        <begin position="179"/>
        <end position="188"/>
    </location>
</feature>
<organism evidence="2 3">
    <name type="scientific">Malus domestica</name>
    <name type="common">Apple</name>
    <name type="synonym">Pyrus malus</name>
    <dbReference type="NCBI Taxonomy" id="3750"/>
    <lineage>
        <taxon>Eukaryota</taxon>
        <taxon>Viridiplantae</taxon>
        <taxon>Streptophyta</taxon>
        <taxon>Embryophyta</taxon>
        <taxon>Tracheophyta</taxon>
        <taxon>Spermatophyta</taxon>
        <taxon>Magnoliopsida</taxon>
        <taxon>eudicotyledons</taxon>
        <taxon>Gunneridae</taxon>
        <taxon>Pentapetalae</taxon>
        <taxon>rosids</taxon>
        <taxon>fabids</taxon>
        <taxon>Rosales</taxon>
        <taxon>Rosaceae</taxon>
        <taxon>Amygdaloideae</taxon>
        <taxon>Maleae</taxon>
        <taxon>Malus</taxon>
    </lineage>
</organism>
<evidence type="ECO:0000313" key="3">
    <source>
        <dbReference type="Proteomes" id="UP000290289"/>
    </source>
</evidence>
<dbReference type="Proteomes" id="UP000290289">
    <property type="component" value="Chromosome 17"/>
</dbReference>
<evidence type="ECO:0000256" key="1">
    <source>
        <dbReference type="SAM" id="MobiDB-lite"/>
    </source>
</evidence>
<proteinExistence type="predicted"/>
<dbReference type="STRING" id="3750.A0A498HGJ6"/>
<feature type="compositionally biased region" description="Low complexity" evidence="1">
    <location>
        <begin position="164"/>
        <end position="177"/>
    </location>
</feature>
<feature type="region of interest" description="Disordered" evidence="1">
    <location>
        <begin position="43"/>
        <end position="68"/>
    </location>
</feature>
<reference evidence="2 3" key="1">
    <citation type="submission" date="2018-10" db="EMBL/GenBank/DDBJ databases">
        <title>A high-quality apple genome assembly.</title>
        <authorList>
            <person name="Hu J."/>
        </authorList>
    </citation>
    <scope>NUCLEOTIDE SEQUENCE [LARGE SCALE GENOMIC DNA]</scope>
    <source>
        <strain evidence="3">cv. HFTH1</strain>
        <tissue evidence="2">Young leaf</tissue>
    </source>
</reference>
<dbReference type="InterPro" id="IPR012442">
    <property type="entry name" value="DUF1645_plant"/>
</dbReference>
<feature type="region of interest" description="Disordered" evidence="1">
    <location>
        <begin position="105"/>
        <end position="139"/>
    </location>
</feature>
<dbReference type="AlphaFoldDB" id="A0A498HGJ6"/>
<feature type="compositionally biased region" description="Acidic residues" evidence="1">
    <location>
        <begin position="59"/>
        <end position="68"/>
    </location>
</feature>
<feature type="region of interest" description="Disordered" evidence="1">
    <location>
        <begin position="153"/>
        <end position="241"/>
    </location>
</feature>
<feature type="compositionally biased region" description="Basic and acidic residues" evidence="1">
    <location>
        <begin position="206"/>
        <end position="216"/>
    </location>
</feature>
<evidence type="ECO:0000313" key="2">
    <source>
        <dbReference type="EMBL" id="RXH69444.1"/>
    </source>
</evidence>